<feature type="transmembrane region" description="Helical" evidence="5">
    <location>
        <begin position="28"/>
        <end position="49"/>
    </location>
</feature>
<dbReference type="SUPFAM" id="SSF50494">
    <property type="entry name" value="Trypsin-like serine proteases"/>
    <property type="match status" value="1"/>
</dbReference>
<comment type="subcellular location">
    <subcellularLocation>
        <location evidence="1">Membrane</location>
        <topology evidence="1">Multi-pass membrane protein</topology>
    </subcellularLocation>
</comment>
<dbReference type="Proteomes" id="UP001500466">
    <property type="component" value="Unassembled WGS sequence"/>
</dbReference>
<dbReference type="EMBL" id="BAABHS010000019">
    <property type="protein sequence ID" value="GAA4977973.1"/>
    <property type="molecule type" value="Genomic_DNA"/>
</dbReference>
<dbReference type="PANTHER" id="PTHR43019">
    <property type="entry name" value="SERINE ENDOPROTEASE DEGS"/>
    <property type="match status" value="1"/>
</dbReference>
<evidence type="ECO:0000256" key="1">
    <source>
        <dbReference type="ARBA" id="ARBA00004141"/>
    </source>
</evidence>
<name>A0ABP9HT39_9ACTN</name>
<dbReference type="Gene3D" id="2.40.10.10">
    <property type="entry name" value="Trypsin-like serine proteases"/>
    <property type="match status" value="2"/>
</dbReference>
<dbReference type="GO" id="GO:0008233">
    <property type="term" value="F:peptidase activity"/>
    <property type="evidence" value="ECO:0007669"/>
    <property type="project" value="UniProtKB-KW"/>
</dbReference>
<keyword evidence="4 5" id="KW-0472">Membrane</keyword>
<dbReference type="InterPro" id="IPR001940">
    <property type="entry name" value="Peptidase_S1C"/>
</dbReference>
<evidence type="ECO:0000313" key="6">
    <source>
        <dbReference type="EMBL" id="GAA4977973.1"/>
    </source>
</evidence>
<keyword evidence="2 5" id="KW-0812">Transmembrane</keyword>
<evidence type="ECO:0000256" key="3">
    <source>
        <dbReference type="ARBA" id="ARBA00022989"/>
    </source>
</evidence>
<dbReference type="InterPro" id="IPR047680">
    <property type="entry name" value="MarP-like"/>
</dbReference>
<evidence type="ECO:0000256" key="5">
    <source>
        <dbReference type="SAM" id="Phobius"/>
    </source>
</evidence>
<protein>
    <submittedName>
        <fullName evidence="6">MarP family serine protease</fullName>
    </submittedName>
</protein>
<evidence type="ECO:0000256" key="2">
    <source>
        <dbReference type="ARBA" id="ARBA00022692"/>
    </source>
</evidence>
<sequence>MNVLDLILIVAAVAFAVSGYRQGFIVGVLSFVGFLGGGVLGMWFVPYILEHFDPGLGPSIAAICVVLVMATLTQAMATSVGGRLRRQLTWQPARVVDAAGGAVVSVSALLVVVWLIGSSIAGSSMPTVSREVRGSQVLGGVQKVLPQGADTWFSSFSNLLDSNGFPQVFSPFVHEDIPQVPPPDEKLLASPAVQSSRDSIVKIVGTAKSCGKVIEGSGFVYAPGRVMTNAHVVGGVRKPTVQIGGEGKQYEADVVLYDWRRDIAVLSVPGLPRTVPSLQFEYKVQPGSDALVIGFPENGSFHVEAARVRAQIKAGGPDIYKRGTVSRDVYSLYAKVRQGNSGGPLIAPDGKVYGVIFAKSLDDESTGYALTADEVREDIEAGIKNTKAVDTQGCAL</sequence>
<gene>
    <name evidence="6" type="ORF">GCM10023205_52270</name>
</gene>
<keyword evidence="3 5" id="KW-1133">Transmembrane helix</keyword>
<dbReference type="NCBIfam" id="NF033740">
    <property type="entry name" value="MarP_fam_protase"/>
    <property type="match status" value="1"/>
</dbReference>
<feature type="transmembrane region" description="Helical" evidence="5">
    <location>
        <begin position="55"/>
        <end position="77"/>
    </location>
</feature>
<dbReference type="Pfam" id="PF13365">
    <property type="entry name" value="Trypsin_2"/>
    <property type="match status" value="1"/>
</dbReference>
<dbReference type="Pfam" id="PF02674">
    <property type="entry name" value="Colicin_V"/>
    <property type="match status" value="1"/>
</dbReference>
<keyword evidence="7" id="KW-1185">Reference proteome</keyword>
<keyword evidence="6" id="KW-0645">Protease</keyword>
<accession>A0ABP9HT39</accession>
<dbReference type="GO" id="GO:0006508">
    <property type="term" value="P:proteolysis"/>
    <property type="evidence" value="ECO:0007669"/>
    <property type="project" value="UniProtKB-KW"/>
</dbReference>
<dbReference type="InterPro" id="IPR003825">
    <property type="entry name" value="Colicin-V_CvpA"/>
</dbReference>
<dbReference type="InterPro" id="IPR043504">
    <property type="entry name" value="Peptidase_S1_PA_chymotrypsin"/>
</dbReference>
<comment type="caution">
    <text evidence="6">The sequence shown here is derived from an EMBL/GenBank/DDBJ whole genome shotgun (WGS) entry which is preliminary data.</text>
</comment>
<keyword evidence="6" id="KW-0378">Hydrolase</keyword>
<reference evidence="7" key="1">
    <citation type="journal article" date="2019" name="Int. J. Syst. Evol. Microbiol.">
        <title>The Global Catalogue of Microorganisms (GCM) 10K type strain sequencing project: providing services to taxonomists for standard genome sequencing and annotation.</title>
        <authorList>
            <consortium name="The Broad Institute Genomics Platform"/>
            <consortium name="The Broad Institute Genome Sequencing Center for Infectious Disease"/>
            <person name="Wu L."/>
            <person name="Ma J."/>
        </authorList>
    </citation>
    <scope>NUCLEOTIDE SEQUENCE [LARGE SCALE GENOMIC DNA]</scope>
    <source>
        <strain evidence="7">JCM 17986</strain>
    </source>
</reference>
<proteinExistence type="predicted"/>
<dbReference type="PANTHER" id="PTHR43019:SF23">
    <property type="entry name" value="PROTEASE DO-LIKE 5, CHLOROPLASTIC"/>
    <property type="match status" value="1"/>
</dbReference>
<feature type="transmembrane region" description="Helical" evidence="5">
    <location>
        <begin position="98"/>
        <end position="117"/>
    </location>
</feature>
<dbReference type="InterPro" id="IPR009003">
    <property type="entry name" value="Peptidase_S1_PA"/>
</dbReference>
<evidence type="ECO:0000313" key="7">
    <source>
        <dbReference type="Proteomes" id="UP001500466"/>
    </source>
</evidence>
<evidence type="ECO:0000256" key="4">
    <source>
        <dbReference type="ARBA" id="ARBA00023136"/>
    </source>
</evidence>
<dbReference type="RefSeq" id="WP_345678127.1">
    <property type="nucleotide sequence ID" value="NZ_BAABHS010000019.1"/>
</dbReference>
<dbReference type="PRINTS" id="PR00834">
    <property type="entry name" value="PROTEASES2C"/>
</dbReference>
<organism evidence="6 7">
    <name type="scientific">Yinghuangia aomiensis</name>
    <dbReference type="NCBI Taxonomy" id="676205"/>
    <lineage>
        <taxon>Bacteria</taxon>
        <taxon>Bacillati</taxon>
        <taxon>Actinomycetota</taxon>
        <taxon>Actinomycetes</taxon>
        <taxon>Kitasatosporales</taxon>
        <taxon>Streptomycetaceae</taxon>
        <taxon>Yinghuangia</taxon>
    </lineage>
</organism>